<dbReference type="Gene3D" id="2.60.40.10">
    <property type="entry name" value="Immunoglobulins"/>
    <property type="match status" value="2"/>
</dbReference>
<dbReference type="InterPro" id="IPR013783">
    <property type="entry name" value="Ig-like_fold"/>
</dbReference>
<gene>
    <name evidence="1" type="ORF">C0V70_17190</name>
</gene>
<evidence type="ECO:0000313" key="1">
    <source>
        <dbReference type="EMBL" id="AUN99807.1"/>
    </source>
</evidence>
<proteinExistence type="predicted"/>
<dbReference type="AlphaFoldDB" id="A0A2K9NWB9"/>
<name>A0A2K9NWB9_BACTC</name>
<organism evidence="1 2">
    <name type="scientific">Bacteriovorax stolpii</name>
    <name type="common">Bdellovibrio stolpii</name>
    <dbReference type="NCBI Taxonomy" id="960"/>
    <lineage>
        <taxon>Bacteria</taxon>
        <taxon>Pseudomonadati</taxon>
        <taxon>Bdellovibrionota</taxon>
        <taxon>Bacteriovoracia</taxon>
        <taxon>Bacteriovoracales</taxon>
        <taxon>Bacteriovoracaceae</taxon>
        <taxon>Bacteriovorax</taxon>
    </lineage>
</organism>
<accession>A0A2K9NWB9</accession>
<dbReference type="RefSeq" id="WP_102245096.1">
    <property type="nucleotide sequence ID" value="NZ_CP025704.1"/>
</dbReference>
<dbReference type="Proteomes" id="UP000235584">
    <property type="component" value="Chromosome"/>
</dbReference>
<reference evidence="1 2" key="1">
    <citation type="submission" date="2018-01" db="EMBL/GenBank/DDBJ databases">
        <title>Complete genome sequence of Bacteriovorax stolpii DSM12778.</title>
        <authorList>
            <person name="Tang B."/>
            <person name="Chang J."/>
        </authorList>
    </citation>
    <scope>NUCLEOTIDE SEQUENCE [LARGE SCALE GENOMIC DNA]</scope>
    <source>
        <strain evidence="1 2">DSM 12778</strain>
    </source>
</reference>
<dbReference type="EMBL" id="CP025704">
    <property type="protein sequence ID" value="AUN99807.1"/>
    <property type="molecule type" value="Genomic_DNA"/>
</dbReference>
<dbReference type="KEGG" id="bsto:C0V70_17190"/>
<evidence type="ECO:0000313" key="2">
    <source>
        <dbReference type="Proteomes" id="UP000235584"/>
    </source>
</evidence>
<sequence>MIPIKTLINVILFSSILLFVGCLNSTKKEEVKGSPEVVNRLIAKNITPADVPSKTQSIITLSYESIDNDLASSCSLSQLSHVSVTQACSCDQLGVCTVGVTGAAAYTGAASFNYNVVAGGKNSTTGRASFSISAPPAGSNEPPTISPISAKTTTEGVAISNISFTVADTDSTVSCSNVTVASSNTTLIPAANVVVSGSGTSCYVTVTPAANQIGSSNITLTLTDTGSPLPAKTAVSTFTVTVNAFNDPPTISTISAQITNEDTSTSAIAFTIADVDSTLACSNVTATSSNTSLVSVSNIVIGGTAPNCTVTLSPSLNQSGAVTITLTVRDNGMPLPAKTASTSFGLTVVSVNDAPVIATIATQVTNESTAKTVNFTITDVDSNLTCNGSTVITSSNTALVPNTNISITGIAPNCMATITPVNGQSGTTTLTVAVSDNGFPMPIQTTTTTFNLQVTKVNQAPTISAVTNQSTNEDTATSAINFTIADSDSTVYCSNVVGTSSNTSLIANANIVISGTAPNCQAVITPAANGYGSATITLTLTDNGTPMPAMTATSIFTLTVNAVNDAPTLSAIATQTTGQATASSPIAFTINDVDSSLSCTSSVAATSSNTTLIPNANIVISGTAPNCQAVITPVTGYGSAIITLTLTDNGTPMPALTATQTFTMNVIQVNQTPVISSITAQSTNEDTTISGIAFTITDADSTVYCNNVTGTSSNTALVPNANIVITGTAPNCVAAITPTANNSGSAMITLTLTDNGVPLPAKTATSAFTLTVNAVNDVPTISAITNKTTDEDTPSSAITFTIADIDSTLTCSGNVAGTSSNTALVPNANIVISGTAPNCQAVITPASNASGSATITLTLSDNGTPMPAATATSVFGLTVASVPDITGALTVASNLSGIASSYSGNSYARTINFTGLTADEALNSVEVCLGTSAGSCDVSSWVEATGYTTSGSAPSVSLGGSYKLRSGVGGAQIFTIYASCSSTNNYYYSVRGTSASSQLSNVVSTPAWTFWEPSCLGSTVLAQWLDASETSTLTLVGAGLSQITDKSGNNRTMTQGTTNKRPAWNASSMGAGLPGLTFNGTQSAANGSSLAGTKFVYDLGASSIFTVMKAAAINANRYIYSEGNTGTTSNVSYSPFVTSTTNTITSLQVNNANATEVNLPTTSTTFFNNTIMLGMMEDSGTTFYSYTNGTAQSQAKTNYSRGTSTLTTSRIGARFRNNAETGWMAGVMGEFIVTNGVLSTLNRQKLEGYAAHKWGVSANLPVGHPYKTTPP</sequence>
<keyword evidence="2" id="KW-1185">Reference proteome</keyword>
<dbReference type="PROSITE" id="PS51257">
    <property type="entry name" value="PROKAR_LIPOPROTEIN"/>
    <property type="match status" value="1"/>
</dbReference>
<protein>
    <submittedName>
        <fullName evidence="1">Uncharacterized protein</fullName>
    </submittedName>
</protein>